<comment type="caution">
    <text evidence="3">The sequence shown here is derived from an EMBL/GenBank/DDBJ whole genome shotgun (WGS) entry which is preliminary data.</text>
</comment>
<protein>
    <submittedName>
        <fullName evidence="3">Uncharacterized protein</fullName>
    </submittedName>
</protein>
<keyword evidence="2" id="KW-0812">Transmembrane</keyword>
<evidence type="ECO:0000256" key="2">
    <source>
        <dbReference type="SAM" id="Phobius"/>
    </source>
</evidence>
<accession>A0A843VSB0</accession>
<evidence type="ECO:0000256" key="1">
    <source>
        <dbReference type="SAM" id="MobiDB-lite"/>
    </source>
</evidence>
<evidence type="ECO:0000313" key="3">
    <source>
        <dbReference type="EMBL" id="MQL97147.1"/>
    </source>
</evidence>
<dbReference type="Proteomes" id="UP000652761">
    <property type="component" value="Unassembled WGS sequence"/>
</dbReference>
<gene>
    <name evidence="3" type="ORF">Taro_029834</name>
</gene>
<keyword evidence="2" id="KW-1133">Transmembrane helix</keyword>
<dbReference type="AlphaFoldDB" id="A0A843VSB0"/>
<dbReference type="PANTHER" id="PTHR31170">
    <property type="entry name" value="BNAC04G53230D PROTEIN"/>
    <property type="match status" value="1"/>
</dbReference>
<feature type="transmembrane region" description="Helical" evidence="2">
    <location>
        <begin position="400"/>
        <end position="424"/>
    </location>
</feature>
<sequence>MPGDRGQLTTTDSQSLTARDSGHPSLSDDRRPVSDVRCPMASCRQLIVIGGQHLTTMATTAEKDPIYAVAWIINSIWRDLLKLENQIPFFILKDLFSIVAPEPNKFNSLKDLACLYLCMVLLKIKTPFPEEVIRHLKSISAEQEVYHLLHLHHKLLKPAAKVTDTTSASKPSHDSPPIRCIFRKKVNQYLLPRMRILTSTKYTADTTSSRINNPSNYSSSVKSKICNRIKQLYLISPEVAQGHNSMIPCIVELGDAGIKFRRQPKASSPLDVAFKDGILHIPPLTIQDNTNSVFRNLTAFEQCCPNTGRYFSIYITFLDCLINTAKDVAILQQCSIIDNMLGSEEEVAQLINQLGKDLTLDLDSRHHYLAQVFAEVNGHCESKWHKYRATCMRDYFSTPWSMLSLLAAIALLFMTLIQVVYAVLSYKKP</sequence>
<evidence type="ECO:0000313" key="4">
    <source>
        <dbReference type="Proteomes" id="UP000652761"/>
    </source>
</evidence>
<dbReference type="Pfam" id="PF03140">
    <property type="entry name" value="DUF247"/>
    <property type="match status" value="1"/>
</dbReference>
<name>A0A843VSB0_COLES</name>
<feature type="region of interest" description="Disordered" evidence="1">
    <location>
        <begin position="1"/>
        <end position="33"/>
    </location>
</feature>
<feature type="compositionally biased region" description="Polar residues" evidence="1">
    <location>
        <begin position="7"/>
        <end position="18"/>
    </location>
</feature>
<dbReference type="EMBL" id="NMUH01002007">
    <property type="protein sequence ID" value="MQL97147.1"/>
    <property type="molecule type" value="Genomic_DNA"/>
</dbReference>
<keyword evidence="4" id="KW-1185">Reference proteome</keyword>
<dbReference type="InterPro" id="IPR004158">
    <property type="entry name" value="DUF247_pln"/>
</dbReference>
<keyword evidence="2" id="KW-0472">Membrane</keyword>
<dbReference type="PANTHER" id="PTHR31170:SF25">
    <property type="entry name" value="BNAA09G04570D PROTEIN"/>
    <property type="match status" value="1"/>
</dbReference>
<feature type="compositionally biased region" description="Basic and acidic residues" evidence="1">
    <location>
        <begin position="20"/>
        <end position="33"/>
    </location>
</feature>
<reference evidence="3" key="1">
    <citation type="submission" date="2017-07" db="EMBL/GenBank/DDBJ databases">
        <title>Taro Niue Genome Assembly and Annotation.</title>
        <authorList>
            <person name="Atibalentja N."/>
            <person name="Keating K."/>
            <person name="Fields C.J."/>
        </authorList>
    </citation>
    <scope>NUCLEOTIDE SEQUENCE</scope>
    <source>
        <strain evidence="3">Niue_2</strain>
        <tissue evidence="3">Leaf</tissue>
    </source>
</reference>
<dbReference type="OrthoDB" id="672127at2759"/>
<proteinExistence type="predicted"/>
<organism evidence="3 4">
    <name type="scientific">Colocasia esculenta</name>
    <name type="common">Wild taro</name>
    <name type="synonym">Arum esculentum</name>
    <dbReference type="NCBI Taxonomy" id="4460"/>
    <lineage>
        <taxon>Eukaryota</taxon>
        <taxon>Viridiplantae</taxon>
        <taxon>Streptophyta</taxon>
        <taxon>Embryophyta</taxon>
        <taxon>Tracheophyta</taxon>
        <taxon>Spermatophyta</taxon>
        <taxon>Magnoliopsida</taxon>
        <taxon>Liliopsida</taxon>
        <taxon>Araceae</taxon>
        <taxon>Aroideae</taxon>
        <taxon>Colocasieae</taxon>
        <taxon>Colocasia</taxon>
    </lineage>
</organism>